<keyword evidence="2" id="KW-1185">Reference proteome</keyword>
<reference evidence="1 2" key="1">
    <citation type="submission" date="2021-06" db="EMBL/GenBank/DDBJ databases">
        <authorList>
            <person name="Palmer J.M."/>
        </authorList>
    </citation>
    <scope>NUCLEOTIDE SEQUENCE [LARGE SCALE GENOMIC DNA]</scope>
    <source>
        <strain evidence="1 2">GA_2019</strain>
        <tissue evidence="1">Muscle</tissue>
    </source>
</reference>
<accession>A0ABV0NG01</accession>
<dbReference type="EMBL" id="JAHRIO010037970">
    <property type="protein sequence ID" value="MEQ2170303.1"/>
    <property type="molecule type" value="Genomic_DNA"/>
</dbReference>
<dbReference type="Proteomes" id="UP001476798">
    <property type="component" value="Unassembled WGS sequence"/>
</dbReference>
<evidence type="ECO:0000313" key="1">
    <source>
        <dbReference type="EMBL" id="MEQ2170303.1"/>
    </source>
</evidence>
<sequence length="101" mass="11007">MLASSKPSSCMLDPIPTKLFKEVFPLITSPILVMINLSCKVGCMVVQLPCSKKVLGSIQFSSIASSLSAWSLHVLPMHVWVLTGYSGFLPQSKDIPVNWSL</sequence>
<gene>
    <name evidence="1" type="ORF">GOODEAATRI_034099</name>
</gene>
<protein>
    <submittedName>
        <fullName evidence="1">Uncharacterized protein</fullName>
    </submittedName>
</protein>
<evidence type="ECO:0000313" key="2">
    <source>
        <dbReference type="Proteomes" id="UP001476798"/>
    </source>
</evidence>
<proteinExistence type="predicted"/>
<comment type="caution">
    <text evidence="1">The sequence shown here is derived from an EMBL/GenBank/DDBJ whole genome shotgun (WGS) entry which is preliminary data.</text>
</comment>
<organism evidence="1 2">
    <name type="scientific">Goodea atripinnis</name>
    <dbReference type="NCBI Taxonomy" id="208336"/>
    <lineage>
        <taxon>Eukaryota</taxon>
        <taxon>Metazoa</taxon>
        <taxon>Chordata</taxon>
        <taxon>Craniata</taxon>
        <taxon>Vertebrata</taxon>
        <taxon>Euteleostomi</taxon>
        <taxon>Actinopterygii</taxon>
        <taxon>Neopterygii</taxon>
        <taxon>Teleostei</taxon>
        <taxon>Neoteleostei</taxon>
        <taxon>Acanthomorphata</taxon>
        <taxon>Ovalentaria</taxon>
        <taxon>Atherinomorphae</taxon>
        <taxon>Cyprinodontiformes</taxon>
        <taxon>Goodeidae</taxon>
        <taxon>Goodea</taxon>
    </lineage>
</organism>
<name>A0ABV0NG01_9TELE</name>